<dbReference type="SMART" id="SM01060">
    <property type="entry name" value="Catalase"/>
    <property type="match status" value="1"/>
</dbReference>
<keyword evidence="9" id="KW-1185">Reference proteome</keyword>
<dbReference type="PANTHER" id="PTHR11465">
    <property type="entry name" value="CATALASE"/>
    <property type="match status" value="1"/>
</dbReference>
<dbReference type="Gene3D" id="2.40.180.10">
    <property type="entry name" value="Catalase core domain"/>
    <property type="match status" value="1"/>
</dbReference>
<dbReference type="SUPFAM" id="SSF56634">
    <property type="entry name" value="Heme-dependent catalase-like"/>
    <property type="match status" value="1"/>
</dbReference>
<evidence type="ECO:0000256" key="2">
    <source>
        <dbReference type="ARBA" id="ARBA00022559"/>
    </source>
</evidence>
<dbReference type="RefSeq" id="WP_345177753.1">
    <property type="nucleotide sequence ID" value="NZ_BAABFQ010000006.1"/>
</dbReference>
<keyword evidence="3" id="KW-0349">Heme</keyword>
<gene>
    <name evidence="8" type="ORF">ACFPKY_02505</name>
</gene>
<dbReference type="Pfam" id="PF00199">
    <property type="entry name" value="Catalase"/>
    <property type="match status" value="1"/>
</dbReference>
<dbReference type="EC" id="1.11.1.6" evidence="8"/>
<evidence type="ECO:0000256" key="1">
    <source>
        <dbReference type="ARBA" id="ARBA00005329"/>
    </source>
</evidence>
<dbReference type="InterPro" id="IPR018028">
    <property type="entry name" value="Catalase"/>
</dbReference>
<accession>A0ABW0MVL8</accession>
<evidence type="ECO:0000256" key="4">
    <source>
        <dbReference type="ARBA" id="ARBA00022723"/>
    </source>
</evidence>
<dbReference type="InterPro" id="IPR024168">
    <property type="entry name" value="Catalase_SrpA-type_pred"/>
</dbReference>
<dbReference type="GO" id="GO:0004096">
    <property type="term" value="F:catalase activity"/>
    <property type="evidence" value="ECO:0007669"/>
    <property type="project" value="UniProtKB-EC"/>
</dbReference>
<dbReference type="PIRSF" id="PIRSF000296">
    <property type="entry name" value="SrpA"/>
    <property type="match status" value="1"/>
</dbReference>
<evidence type="ECO:0000256" key="5">
    <source>
        <dbReference type="ARBA" id="ARBA00023002"/>
    </source>
</evidence>
<feature type="domain" description="Catalase core" evidence="7">
    <location>
        <begin position="12"/>
        <end position="291"/>
    </location>
</feature>
<dbReference type="InterPro" id="IPR011614">
    <property type="entry name" value="Catalase_core"/>
</dbReference>
<dbReference type="InterPro" id="IPR020835">
    <property type="entry name" value="Catalase_sf"/>
</dbReference>
<evidence type="ECO:0000256" key="6">
    <source>
        <dbReference type="ARBA" id="ARBA00023004"/>
    </source>
</evidence>
<name>A0ABW0MVL8_9ACTN</name>
<keyword evidence="5 8" id="KW-0560">Oxidoreductase</keyword>
<dbReference type="Gene3D" id="1.20.1280.120">
    <property type="match status" value="1"/>
</dbReference>
<keyword evidence="6" id="KW-0408">Iron</keyword>
<reference evidence="9" key="1">
    <citation type="journal article" date="2019" name="Int. J. Syst. Evol. Microbiol.">
        <title>The Global Catalogue of Microorganisms (GCM) 10K type strain sequencing project: providing services to taxonomists for standard genome sequencing and annotation.</title>
        <authorList>
            <consortium name="The Broad Institute Genomics Platform"/>
            <consortium name="The Broad Institute Genome Sequencing Center for Infectious Disease"/>
            <person name="Wu L."/>
            <person name="Ma J."/>
        </authorList>
    </citation>
    <scope>NUCLEOTIDE SEQUENCE [LARGE SCALE GENOMIC DNA]</scope>
    <source>
        <strain evidence="9">KACC 13778</strain>
    </source>
</reference>
<evidence type="ECO:0000313" key="9">
    <source>
        <dbReference type="Proteomes" id="UP001595956"/>
    </source>
</evidence>
<comment type="caution">
    <text evidence="8">The sequence shown here is derived from an EMBL/GenBank/DDBJ whole genome shotgun (WGS) entry which is preliminary data.</text>
</comment>
<keyword evidence="2 8" id="KW-0575">Peroxidase</keyword>
<comment type="similarity">
    <text evidence="1">Belongs to the catalase family.</text>
</comment>
<dbReference type="PANTHER" id="PTHR11465:SF9">
    <property type="entry name" value="CATALASE"/>
    <property type="match status" value="1"/>
</dbReference>
<dbReference type="Proteomes" id="UP001595956">
    <property type="component" value="Unassembled WGS sequence"/>
</dbReference>
<dbReference type="EMBL" id="JBHSMD010000001">
    <property type="protein sequence ID" value="MFC5491950.1"/>
    <property type="molecule type" value="Genomic_DNA"/>
</dbReference>
<protein>
    <submittedName>
        <fullName evidence="8">Catalase</fullName>
        <ecNumber evidence="8">1.11.1.6</ecNumber>
    </submittedName>
</protein>
<sequence>MIEPKVAVERLRTAFGGPDRHRTLHAKGRFYAGTFTATAEAAELGRALHLNGEPVPVVVRWSNAGGNADVPDKKPDIRGMAVKFQLPDGSSTDLLGQTSPRFPTDDPAEFVAMTEASLNQLTFPLFLLRHPRMAGPIIAGLTSKAAVSHHSFAEPAYYPIHAYGWLDAEGRRTWVRYVFKPTATKADRLSQSFDGPDRLGAEMAARLARGPVTFEVWLQVAGEGHDPHSAVSDWKGAREVLAGRIVVMAELPDQDPLVFDPTRVVDGIELSDDPILRYRPLAYGESIGRRT</sequence>
<organism evidence="8 9">
    <name type="scientific">Nocardioides caricicola</name>
    <dbReference type="NCBI Taxonomy" id="634770"/>
    <lineage>
        <taxon>Bacteria</taxon>
        <taxon>Bacillati</taxon>
        <taxon>Actinomycetota</taxon>
        <taxon>Actinomycetes</taxon>
        <taxon>Propionibacteriales</taxon>
        <taxon>Nocardioidaceae</taxon>
        <taxon>Nocardioides</taxon>
    </lineage>
</organism>
<dbReference type="PROSITE" id="PS51402">
    <property type="entry name" value="CATALASE_3"/>
    <property type="match status" value="1"/>
</dbReference>
<evidence type="ECO:0000313" key="8">
    <source>
        <dbReference type="EMBL" id="MFC5491950.1"/>
    </source>
</evidence>
<proteinExistence type="inferred from homology"/>
<evidence type="ECO:0000256" key="3">
    <source>
        <dbReference type="ARBA" id="ARBA00022617"/>
    </source>
</evidence>
<evidence type="ECO:0000259" key="7">
    <source>
        <dbReference type="SMART" id="SM01060"/>
    </source>
</evidence>
<dbReference type="PRINTS" id="PR00067">
    <property type="entry name" value="CATALASE"/>
</dbReference>
<keyword evidence="4" id="KW-0479">Metal-binding</keyword>